<organism evidence="1 2">
    <name type="scientific">Paraburkholderia hospita</name>
    <dbReference type="NCBI Taxonomy" id="169430"/>
    <lineage>
        <taxon>Bacteria</taxon>
        <taxon>Pseudomonadati</taxon>
        <taxon>Pseudomonadota</taxon>
        <taxon>Betaproteobacteria</taxon>
        <taxon>Burkholderiales</taxon>
        <taxon>Burkholderiaceae</taxon>
        <taxon>Paraburkholderia</taxon>
    </lineage>
</organism>
<proteinExistence type="predicted"/>
<accession>A0ABN0FTS1</accession>
<gene>
    <name evidence="1" type="ORF">WQE_05262</name>
</gene>
<protein>
    <submittedName>
        <fullName evidence="1">Uncharacterized protein</fullName>
    </submittedName>
</protein>
<comment type="caution">
    <text evidence="1">The sequence shown here is derived from an EMBL/GenBank/DDBJ whole genome shotgun (WGS) entry which is preliminary data.</text>
</comment>
<evidence type="ECO:0000313" key="2">
    <source>
        <dbReference type="Proteomes" id="UP000004980"/>
    </source>
</evidence>
<keyword evidence="2" id="KW-1185">Reference proteome</keyword>
<dbReference type="EMBL" id="AKAU01000040">
    <property type="protein sequence ID" value="EIN02217.1"/>
    <property type="molecule type" value="Genomic_DNA"/>
</dbReference>
<name>A0ABN0FTS1_9BURK</name>
<reference evidence="1 2" key="1">
    <citation type="journal article" date="2012" name="J. Bacteriol.">
        <title>Draft Genome Sequence of the Soil Bacterium Burkholderia terrae Strain BS001, Which Interacts with Fungal Surface Structures.</title>
        <authorList>
            <person name="Nazir R."/>
            <person name="Hansen M.A."/>
            <person name="Sorensen S."/>
            <person name="van Elsas J.D."/>
        </authorList>
    </citation>
    <scope>NUCLEOTIDE SEQUENCE [LARGE SCALE GENOMIC DNA]</scope>
    <source>
        <strain evidence="1 2">BS001</strain>
    </source>
</reference>
<dbReference type="Proteomes" id="UP000004980">
    <property type="component" value="Unassembled WGS sequence"/>
</dbReference>
<evidence type="ECO:0000313" key="1">
    <source>
        <dbReference type="EMBL" id="EIN02217.1"/>
    </source>
</evidence>
<sequence length="90" mass="10597">MPLPQPISRGSKSQRRPVCRMNRMPVRRTIIERLAPRITASPWFGRGQKRFDECPKFVVEYGFSHVLFVVETMRRLTGFIESKQPLRSFC</sequence>